<sequence length="271" mass="30620">MEPIIVTTNFSKLSDNAVLYAASLAKHFNRKLIMFNAFQIPLHASNTLLSIKSINNMMQNSVATLEKLAKSLKEEFEIEVDYECGYFELENKVDVLMKKYNASLLVMGMSDKSLEQNLIGNPTTTLISMKKFPVLAVPIHAKFKGIRKILFACDLMKDVPLKTLARLRQIANGLDSKVTVFYVDEKIDELKLNAKTISNIDNELNDVTYLYKNVKSDAIIEEIHSQIQESDSELLVMIPKAYGFWESLIHKSKTRVMASGLNIPLLSIPVK</sequence>
<gene>
    <name evidence="3" type="ORF">BN863_6400</name>
</gene>
<dbReference type="CDD" id="cd00293">
    <property type="entry name" value="USP-like"/>
    <property type="match status" value="1"/>
</dbReference>
<evidence type="ECO:0000259" key="2">
    <source>
        <dbReference type="Pfam" id="PF00582"/>
    </source>
</evidence>
<keyword evidence="4" id="KW-1185">Reference proteome</keyword>
<dbReference type="Proteomes" id="UP000016160">
    <property type="component" value="Chromosome"/>
</dbReference>
<dbReference type="InterPro" id="IPR006016">
    <property type="entry name" value="UspA"/>
</dbReference>
<dbReference type="PATRIC" id="fig|1347342.6.peg.644"/>
<dbReference type="PRINTS" id="PR01438">
    <property type="entry name" value="UNVRSLSTRESS"/>
</dbReference>
<evidence type="ECO:0000313" key="3">
    <source>
        <dbReference type="EMBL" id="CDF78352.1"/>
    </source>
</evidence>
<dbReference type="STRING" id="1347342.BN863_6400"/>
<proteinExistence type="inferred from homology"/>
<evidence type="ECO:0000256" key="1">
    <source>
        <dbReference type="ARBA" id="ARBA00008791"/>
    </source>
</evidence>
<dbReference type="EMBL" id="HG315671">
    <property type="protein sequence ID" value="CDF78352.1"/>
    <property type="molecule type" value="Genomic_DNA"/>
</dbReference>
<dbReference type="Pfam" id="PF00582">
    <property type="entry name" value="Usp"/>
    <property type="match status" value="1"/>
</dbReference>
<protein>
    <submittedName>
        <fullName evidence="3">Universal stress protein, UspA family</fullName>
    </submittedName>
</protein>
<dbReference type="SUPFAM" id="SSF52402">
    <property type="entry name" value="Adenine nucleotide alpha hydrolases-like"/>
    <property type="match status" value="2"/>
</dbReference>
<dbReference type="HOGENOM" id="CLU_049301_2_4_10"/>
<evidence type="ECO:0000313" key="4">
    <source>
        <dbReference type="Proteomes" id="UP000016160"/>
    </source>
</evidence>
<reference evidence="3 4" key="1">
    <citation type="journal article" date="2013" name="Appl. Environ. Microbiol.">
        <title>The genome of the alga-associated marine flavobacterium Formosa agariphila KMM 3901T reveals a broad potential for degradation of algal polysaccharides.</title>
        <authorList>
            <person name="Mann A.J."/>
            <person name="Hahnke R.L."/>
            <person name="Huang S."/>
            <person name="Werner J."/>
            <person name="Xing P."/>
            <person name="Barbeyron T."/>
            <person name="Huettel B."/>
            <person name="Stueber K."/>
            <person name="Reinhardt R."/>
            <person name="Harder J."/>
            <person name="Gloeckner F.O."/>
            <person name="Amann R.I."/>
            <person name="Teeling H."/>
        </authorList>
    </citation>
    <scope>NUCLEOTIDE SEQUENCE [LARGE SCALE GENOMIC DNA]</scope>
    <source>
        <strain evidence="4">DSM 15362 / KCTC 12365 / LMG 23005 / KMM 3901</strain>
    </source>
</reference>
<feature type="domain" description="UspA" evidence="2">
    <location>
        <begin position="2"/>
        <end position="138"/>
    </location>
</feature>
<comment type="similarity">
    <text evidence="1">Belongs to the universal stress protein A family.</text>
</comment>
<dbReference type="OrthoDB" id="9788959at2"/>
<name>T2KHN0_FORAG</name>
<dbReference type="RefSeq" id="WP_038527496.1">
    <property type="nucleotide sequence ID" value="NZ_HG315671.1"/>
</dbReference>
<dbReference type="Gene3D" id="3.40.50.12370">
    <property type="match status" value="1"/>
</dbReference>
<accession>T2KHN0</accession>
<dbReference type="InterPro" id="IPR006015">
    <property type="entry name" value="Universal_stress_UspA"/>
</dbReference>
<dbReference type="AlphaFoldDB" id="T2KHN0"/>
<organism evidence="3 4">
    <name type="scientific">Formosa agariphila (strain DSM 15362 / KCTC 12365 / LMG 23005 / KMM 3901 / M-2Alg 35-1)</name>
    <dbReference type="NCBI Taxonomy" id="1347342"/>
    <lineage>
        <taxon>Bacteria</taxon>
        <taxon>Pseudomonadati</taxon>
        <taxon>Bacteroidota</taxon>
        <taxon>Flavobacteriia</taxon>
        <taxon>Flavobacteriales</taxon>
        <taxon>Flavobacteriaceae</taxon>
        <taxon>Formosa</taxon>
    </lineage>
</organism>
<dbReference type="eggNOG" id="COG0589">
    <property type="taxonomic scope" value="Bacteria"/>
</dbReference>